<dbReference type="EMBL" id="FXXI01000005">
    <property type="protein sequence ID" value="SMS01610.1"/>
    <property type="molecule type" value="Genomic_DNA"/>
</dbReference>
<keyword evidence="15" id="KW-1185">Reference proteome</keyword>
<evidence type="ECO:0000313" key="14">
    <source>
        <dbReference type="Proteomes" id="UP000196125"/>
    </source>
</evidence>
<dbReference type="Proteomes" id="UP000196125">
    <property type="component" value="Unassembled WGS sequence"/>
</dbReference>
<keyword evidence="8 9" id="KW-0472">Membrane</keyword>
<dbReference type="SMART" id="SM00382">
    <property type="entry name" value="AAA"/>
    <property type="match status" value="1"/>
</dbReference>
<keyword evidence="6 13" id="KW-0067">ATP-binding</keyword>
<dbReference type="GO" id="GO:0005524">
    <property type="term" value="F:ATP binding"/>
    <property type="evidence" value="ECO:0007669"/>
    <property type="project" value="UniProtKB-KW"/>
</dbReference>
<evidence type="ECO:0000256" key="8">
    <source>
        <dbReference type="ARBA" id="ARBA00023136"/>
    </source>
</evidence>
<dbReference type="GO" id="GO:0140359">
    <property type="term" value="F:ABC-type transporter activity"/>
    <property type="evidence" value="ECO:0007669"/>
    <property type="project" value="InterPro"/>
</dbReference>
<dbReference type="InterPro" id="IPR003439">
    <property type="entry name" value="ABC_transporter-like_ATP-bd"/>
</dbReference>
<dbReference type="InterPro" id="IPR039421">
    <property type="entry name" value="Type_1_exporter"/>
</dbReference>
<sequence length="612" mass="66554">MVKSNKQDSGSGDALRRLRQPVKNQIWISLLLGGIGSLTTLMTFVGLAELGKLLLLSSIPDVGAILQFGLLVISGISLGWFCTGLALWVSHLADNKLQASLRRALVRRLAQVPLGWYSDKNSGAVRKAVQDDLEDLHHLIAHHYVDVASATVLPLGGIVYLIYLDWHLALLAVATLPVYVITYGWMLYGFKDKMQQLDRSFTAVSSAIVEFVQGIEVVKIFGQQGGSHARYQQAVNDFRQRYIGWVSPLLRIEAITSMAISVPVIALTSLIGGSWMVRHGWVSGVDLLAELLVAMVIPQSLMVLNQSITLERKAVSASERVSELLNARALPQAEKPEEPGSADIHFDQVSFSFSGDQPVLKNINLFCPAGTVTALVGPSGSGKSTLAKLVPRFYDVTAGTLRIGGVDVRNIASDCLYRHVGFVLQDVQLLRMSVRDNFRLAKADASQQEIERVARLALLHDRIMSLPRGYDSVIEEDALFSGGEAQRFSIARTLLADTPIVILDEATAHADVESEAMVQQALAAVTAGRTVLVIAHRLPTIQEVDQIVVLDQGEIKEQGTHAELLDCQGIYFRLWQSLSVASGSILKRGAGSESEAVPDVCGDADVPMPVKE</sequence>
<dbReference type="PANTHER" id="PTHR24221:SF654">
    <property type="entry name" value="ATP-BINDING CASSETTE SUB-FAMILY B MEMBER 6"/>
    <property type="match status" value="1"/>
</dbReference>
<evidence type="ECO:0000256" key="9">
    <source>
        <dbReference type="SAM" id="Phobius"/>
    </source>
</evidence>
<reference evidence="12 15" key="2">
    <citation type="submission" date="2023-11" db="EMBL/GenBank/DDBJ databases">
        <title>Plant-associative lifestyle of Vibrio porteresiae and its evolutionary dynamics.</title>
        <authorList>
            <person name="Rameshkumar N."/>
            <person name="Kirti K."/>
        </authorList>
    </citation>
    <scope>NUCLEOTIDE SEQUENCE [LARGE SCALE GENOMIC DNA]</scope>
    <source>
        <strain evidence="12 15">MSSRF38</strain>
    </source>
</reference>
<dbReference type="PANTHER" id="PTHR24221">
    <property type="entry name" value="ATP-BINDING CASSETTE SUB-FAMILY B"/>
    <property type="match status" value="1"/>
</dbReference>
<evidence type="ECO:0000256" key="4">
    <source>
        <dbReference type="ARBA" id="ARBA00022692"/>
    </source>
</evidence>
<feature type="transmembrane region" description="Helical" evidence="9">
    <location>
        <begin position="144"/>
        <end position="163"/>
    </location>
</feature>
<dbReference type="CDD" id="cd07346">
    <property type="entry name" value="ABC_6TM_exporters"/>
    <property type="match status" value="1"/>
</dbReference>
<dbReference type="InterPro" id="IPR017871">
    <property type="entry name" value="ABC_transporter-like_CS"/>
</dbReference>
<evidence type="ECO:0000259" key="11">
    <source>
        <dbReference type="PROSITE" id="PS50929"/>
    </source>
</evidence>
<keyword evidence="4 9" id="KW-0812">Transmembrane</keyword>
<feature type="transmembrane region" description="Helical" evidence="9">
    <location>
        <begin position="26"/>
        <end position="48"/>
    </location>
</feature>
<dbReference type="SUPFAM" id="SSF52540">
    <property type="entry name" value="P-loop containing nucleoside triphosphate hydrolases"/>
    <property type="match status" value="1"/>
</dbReference>
<protein>
    <submittedName>
        <fullName evidence="12">ABC transporter ATP-binding protein</fullName>
    </submittedName>
    <submittedName>
        <fullName evidence="13">Iron import ATP-binding/permease protein IrtA</fullName>
        <ecNumber evidence="13">3.6.3.-</ecNumber>
    </submittedName>
</protein>
<dbReference type="PROSITE" id="PS50929">
    <property type="entry name" value="ABC_TM1F"/>
    <property type="match status" value="1"/>
</dbReference>
<dbReference type="InterPro" id="IPR011527">
    <property type="entry name" value="ABC1_TM_dom"/>
</dbReference>
<keyword evidence="13" id="KW-0378">Hydrolase</keyword>
<feature type="transmembrane region" description="Helical" evidence="9">
    <location>
        <begin position="68"/>
        <end position="93"/>
    </location>
</feature>
<keyword evidence="7 9" id="KW-1133">Transmembrane helix</keyword>
<evidence type="ECO:0000313" key="12">
    <source>
        <dbReference type="EMBL" id="MDW6002264.1"/>
    </source>
</evidence>
<dbReference type="Pfam" id="PF00664">
    <property type="entry name" value="ABC_membrane"/>
    <property type="match status" value="1"/>
</dbReference>
<dbReference type="GO" id="GO:0016887">
    <property type="term" value="F:ATP hydrolysis activity"/>
    <property type="evidence" value="ECO:0007669"/>
    <property type="project" value="InterPro"/>
</dbReference>
<evidence type="ECO:0000256" key="2">
    <source>
        <dbReference type="ARBA" id="ARBA00022448"/>
    </source>
</evidence>
<keyword evidence="2" id="KW-0813">Transport</keyword>
<organism evidence="13 14">
    <name type="scientific">Vibrio mangrovi</name>
    <dbReference type="NCBI Taxonomy" id="474394"/>
    <lineage>
        <taxon>Bacteria</taxon>
        <taxon>Pseudomonadati</taxon>
        <taxon>Pseudomonadota</taxon>
        <taxon>Gammaproteobacteria</taxon>
        <taxon>Vibrionales</taxon>
        <taxon>Vibrionaceae</taxon>
        <taxon>Vibrio</taxon>
    </lineage>
</organism>
<dbReference type="AlphaFoldDB" id="A0A1Y6IXR0"/>
<dbReference type="InterPro" id="IPR003593">
    <property type="entry name" value="AAA+_ATPase"/>
</dbReference>
<evidence type="ECO:0000313" key="15">
    <source>
        <dbReference type="Proteomes" id="UP001283366"/>
    </source>
</evidence>
<feature type="transmembrane region" description="Helical" evidence="9">
    <location>
        <begin position="169"/>
        <end position="190"/>
    </location>
</feature>
<evidence type="ECO:0000256" key="3">
    <source>
        <dbReference type="ARBA" id="ARBA00022475"/>
    </source>
</evidence>
<dbReference type="PROSITE" id="PS50893">
    <property type="entry name" value="ABC_TRANSPORTER_2"/>
    <property type="match status" value="1"/>
</dbReference>
<dbReference type="GO" id="GO:0005886">
    <property type="term" value="C:plasma membrane"/>
    <property type="evidence" value="ECO:0007669"/>
    <property type="project" value="UniProtKB-SubCell"/>
</dbReference>
<dbReference type="SUPFAM" id="SSF90123">
    <property type="entry name" value="ABC transporter transmembrane region"/>
    <property type="match status" value="1"/>
</dbReference>
<evidence type="ECO:0000313" key="13">
    <source>
        <dbReference type="EMBL" id="SMS01610.1"/>
    </source>
</evidence>
<dbReference type="FunFam" id="3.40.50.300:FF:000221">
    <property type="entry name" value="Multidrug ABC transporter ATP-binding protein"/>
    <property type="match status" value="1"/>
</dbReference>
<dbReference type="EMBL" id="JAWRCO010000001">
    <property type="protein sequence ID" value="MDW6002264.1"/>
    <property type="molecule type" value="Genomic_DNA"/>
</dbReference>
<dbReference type="InterPro" id="IPR027417">
    <property type="entry name" value="P-loop_NTPase"/>
</dbReference>
<reference evidence="13 14" key="1">
    <citation type="submission" date="2017-05" db="EMBL/GenBank/DDBJ databases">
        <authorList>
            <person name="Song R."/>
            <person name="Chenine A.L."/>
            <person name="Ruprecht R.M."/>
        </authorList>
    </citation>
    <scope>NUCLEOTIDE SEQUENCE [LARGE SCALE GENOMIC DNA]</scope>
    <source>
        <strain evidence="13 14">CECT 7927</strain>
    </source>
</reference>
<gene>
    <name evidence="13" type="primary">irtA</name>
    <name evidence="12" type="ORF">SBX37_05170</name>
    <name evidence="13" type="ORF">VIM7927_02907</name>
</gene>
<feature type="domain" description="ABC transporter" evidence="10">
    <location>
        <begin position="344"/>
        <end position="577"/>
    </location>
</feature>
<dbReference type="Pfam" id="PF00005">
    <property type="entry name" value="ABC_tran"/>
    <property type="match status" value="1"/>
</dbReference>
<feature type="domain" description="ABC transmembrane type-1" evidence="11">
    <location>
        <begin position="27"/>
        <end position="309"/>
    </location>
</feature>
<evidence type="ECO:0000256" key="6">
    <source>
        <dbReference type="ARBA" id="ARBA00022840"/>
    </source>
</evidence>
<proteinExistence type="predicted"/>
<dbReference type="EC" id="3.6.3.-" evidence="13"/>
<evidence type="ECO:0000259" key="10">
    <source>
        <dbReference type="PROSITE" id="PS50893"/>
    </source>
</evidence>
<evidence type="ECO:0000256" key="1">
    <source>
        <dbReference type="ARBA" id="ARBA00004651"/>
    </source>
</evidence>
<dbReference type="Gene3D" id="1.20.1560.10">
    <property type="entry name" value="ABC transporter type 1, transmembrane domain"/>
    <property type="match status" value="1"/>
</dbReference>
<keyword evidence="3" id="KW-1003">Cell membrane</keyword>
<dbReference type="OrthoDB" id="9806127at2"/>
<dbReference type="PROSITE" id="PS00211">
    <property type="entry name" value="ABC_TRANSPORTER_1"/>
    <property type="match status" value="1"/>
</dbReference>
<dbReference type="InterPro" id="IPR036640">
    <property type="entry name" value="ABC1_TM_sf"/>
</dbReference>
<dbReference type="Gene3D" id="3.40.50.300">
    <property type="entry name" value="P-loop containing nucleotide triphosphate hydrolases"/>
    <property type="match status" value="1"/>
</dbReference>
<evidence type="ECO:0000256" key="7">
    <source>
        <dbReference type="ARBA" id="ARBA00022989"/>
    </source>
</evidence>
<accession>A0A1Y6IXR0</accession>
<keyword evidence="5" id="KW-0547">Nucleotide-binding</keyword>
<evidence type="ECO:0000256" key="5">
    <source>
        <dbReference type="ARBA" id="ARBA00022741"/>
    </source>
</evidence>
<dbReference type="Proteomes" id="UP001283366">
    <property type="component" value="Unassembled WGS sequence"/>
</dbReference>
<comment type="subcellular location">
    <subcellularLocation>
        <location evidence="1">Cell membrane</location>
        <topology evidence="1">Multi-pass membrane protein</topology>
    </subcellularLocation>
</comment>
<name>A0A1Y6IXR0_9VIBR</name>
<dbReference type="RefSeq" id="WP_087481632.1">
    <property type="nucleotide sequence ID" value="NZ_AP024883.1"/>
</dbReference>
<feature type="transmembrane region" description="Helical" evidence="9">
    <location>
        <begin position="249"/>
        <end position="275"/>
    </location>
</feature>